<protein>
    <submittedName>
        <fullName evidence="4">UFM1-specific peptidase 1</fullName>
    </submittedName>
</protein>
<dbReference type="InterPro" id="IPR012462">
    <property type="entry name" value="UFSP1/2_DUB_cat"/>
</dbReference>
<evidence type="ECO:0000256" key="2">
    <source>
        <dbReference type="ARBA" id="ARBA00022801"/>
    </source>
</evidence>
<dbReference type="Gene3D" id="3.90.70.130">
    <property type="match status" value="1"/>
</dbReference>
<evidence type="ECO:0000256" key="1">
    <source>
        <dbReference type="ARBA" id="ARBA00008552"/>
    </source>
</evidence>
<keyword evidence="5" id="KW-1185">Reference proteome</keyword>
<dbReference type="STRING" id="109280.ENSHCOP00000007949"/>
<dbReference type="Ensembl" id="ENSHCOT00000001134.1">
    <property type="protein sequence ID" value="ENSHCOP00000007949.1"/>
    <property type="gene ID" value="ENSHCOG00000010080.1"/>
</dbReference>
<dbReference type="AlphaFoldDB" id="A0A3Q3DBR9"/>
<keyword evidence="2" id="KW-0378">Hydrolase</keyword>
<dbReference type="GeneTree" id="ENSGT00940000162936"/>
<evidence type="ECO:0000313" key="5">
    <source>
        <dbReference type="Proteomes" id="UP000264820"/>
    </source>
</evidence>
<proteinExistence type="inferred from homology"/>
<dbReference type="PANTHER" id="PTHR48153:SF3">
    <property type="entry name" value="INACTIVE UFM1-SPECIFIC PROTEASE 1"/>
    <property type="match status" value="1"/>
</dbReference>
<dbReference type="GO" id="GO:0071567">
    <property type="term" value="F:deUFMylase activity"/>
    <property type="evidence" value="ECO:0007669"/>
    <property type="project" value="TreeGrafter"/>
</dbReference>
<organism evidence="4 5">
    <name type="scientific">Hippocampus comes</name>
    <name type="common">Tiger tail seahorse</name>
    <dbReference type="NCBI Taxonomy" id="109280"/>
    <lineage>
        <taxon>Eukaryota</taxon>
        <taxon>Metazoa</taxon>
        <taxon>Chordata</taxon>
        <taxon>Craniata</taxon>
        <taxon>Vertebrata</taxon>
        <taxon>Euteleostomi</taxon>
        <taxon>Actinopterygii</taxon>
        <taxon>Neopterygii</taxon>
        <taxon>Teleostei</taxon>
        <taxon>Neoteleostei</taxon>
        <taxon>Acanthomorphata</taxon>
        <taxon>Syngnathiaria</taxon>
        <taxon>Syngnathiformes</taxon>
        <taxon>Syngnathoidei</taxon>
        <taxon>Syngnathidae</taxon>
        <taxon>Hippocampus</taxon>
    </lineage>
</organism>
<dbReference type="OMA" id="AISWIIN"/>
<evidence type="ECO:0000313" key="4">
    <source>
        <dbReference type="Ensembl" id="ENSHCOP00000007949.1"/>
    </source>
</evidence>
<dbReference type="Proteomes" id="UP000264820">
    <property type="component" value="Unplaced"/>
</dbReference>
<sequence length="249" mass="27516">TRKNNVVTPKQEMVIDWGGSATGNVNAMTKVSTLLTNVHTGLPPPVADPLQTSLAEGDYHYYYYGCDGQDDRGWGCGYRTIQTMASWLGYNVKPRIENKPPPSIPEIQQALVSMMDKPSSFLGSKEWIGTFEASLVLSYFYDVPCRLVHVRSGGELEQIAIEELHQHFGKRGCPVMMGGDRDNSSKGVLGVCTGGAGSYLLIVDPHYYGGQLERGEAQRRGWAAWKRLASFNQSSFYNLCLPQTGRKPT</sequence>
<accession>A0A3Q3DBR9</accession>
<evidence type="ECO:0000259" key="3">
    <source>
        <dbReference type="Pfam" id="PF07910"/>
    </source>
</evidence>
<dbReference type="Ensembl" id="ENSHCOT00000001120.1">
    <property type="protein sequence ID" value="ENSHCOP00000007959.1"/>
    <property type="gene ID" value="ENSHCOG00000010093.1"/>
</dbReference>
<feature type="domain" description="UFSP1/2/DUB catalytic" evidence="3">
    <location>
        <begin position="52"/>
        <end position="240"/>
    </location>
</feature>
<dbReference type="Pfam" id="PF07910">
    <property type="entry name" value="Peptidase_C78"/>
    <property type="match status" value="1"/>
</dbReference>
<comment type="similarity">
    <text evidence="1">Belongs to the peptidase C78 family.</text>
</comment>
<dbReference type="PANTHER" id="PTHR48153">
    <property type="entry name" value="UFM1-SPECIFIC PROTEASE 2"/>
    <property type="match status" value="1"/>
</dbReference>
<name>A0A3Q3DBR9_HIPCM</name>
<reference evidence="4" key="1">
    <citation type="submission" date="2025-05" db="UniProtKB">
        <authorList>
            <consortium name="Ensembl"/>
        </authorList>
    </citation>
    <scope>IDENTIFICATION</scope>
</reference>